<dbReference type="GO" id="GO:0005886">
    <property type="term" value="C:plasma membrane"/>
    <property type="evidence" value="ECO:0007669"/>
    <property type="project" value="TreeGrafter"/>
</dbReference>
<evidence type="ECO:0000256" key="5">
    <source>
        <dbReference type="ARBA" id="ARBA00023136"/>
    </source>
</evidence>
<dbReference type="InterPro" id="IPR001248">
    <property type="entry name" value="Pur-cyt_permease"/>
</dbReference>
<dbReference type="PANTHER" id="PTHR30618">
    <property type="entry name" value="NCS1 FAMILY PURINE/PYRIMIDINE TRANSPORTER"/>
    <property type="match status" value="1"/>
</dbReference>
<feature type="transmembrane region" description="Helical" evidence="6">
    <location>
        <begin position="196"/>
        <end position="216"/>
    </location>
</feature>
<feature type="transmembrane region" description="Helical" evidence="6">
    <location>
        <begin position="236"/>
        <end position="259"/>
    </location>
</feature>
<dbReference type="GO" id="GO:0015205">
    <property type="term" value="F:nucleobase transmembrane transporter activity"/>
    <property type="evidence" value="ECO:0007669"/>
    <property type="project" value="TreeGrafter"/>
</dbReference>
<feature type="transmembrane region" description="Helical" evidence="6">
    <location>
        <begin position="428"/>
        <end position="457"/>
    </location>
</feature>
<dbReference type="Pfam" id="PF02133">
    <property type="entry name" value="Transp_cyt_pur"/>
    <property type="match status" value="1"/>
</dbReference>
<evidence type="ECO:0000313" key="7">
    <source>
        <dbReference type="EMBL" id="XCP82413.1"/>
    </source>
</evidence>
<dbReference type="InterPro" id="IPR045225">
    <property type="entry name" value="Uracil/uridine/allantoin_perm"/>
</dbReference>
<dbReference type="AlphaFoldDB" id="A0AAU8N4Q6"/>
<feature type="transmembrane region" description="Helical" evidence="6">
    <location>
        <begin position="319"/>
        <end position="346"/>
    </location>
</feature>
<sequence length="500" mass="53750">MRAADVSNDTLRAGDPDGRLFNEDLAPARPDDRNWNSYSLFSLWMNDAHNASNYTFAAALFIGTGTLMGMTPLAIVIGVLVATLIIFGACCASGYMGYETGAPYPVVSRITWGVWGANFPAAVRGIVAIAWYGIQTYLASISLELLLMRIVPGFGDLSASVLGLRLSGWIAFLALSAIQLVIVWRGMEAVRHFQGMAGPIIWVIMIGLGVWMLSQADWRFDWLANADGVTPGLGQQLYQIAVTVGLTVGTLATLMLNFSDFARYAPSAKSLVLGNVLGLPLNWTAFAMTSVLCSAAAIEVYGEAFHDPGELLSRIDNNIIFYVVSIGFIVATVGVNIVANFVSAAFDLSNINPKRISFRVGGIVAVVASILVTPWNLYGNPTAITYFLGSLGALLGPFFGILAIDYFWYKRHEVDLEALYSPRPGGRYYYRGGLNMSAVAAFIPAAAVSLCVALLPIKALQSLASFSWFIAAPLGAICYWAVMRSQGVRPRVRTGAARGG</sequence>
<reference evidence="7" key="1">
    <citation type="submission" date="2024-05" db="EMBL/GenBank/DDBJ databases">
        <title>Draft genome assemblies of 36 bacteria isolated from hibernating arctic ground squirrels.</title>
        <authorList>
            <person name="McKee H."/>
            <person name="Mullen L."/>
            <person name="Drown D.M."/>
            <person name="Duddleston K.N."/>
        </authorList>
    </citation>
    <scope>NUCLEOTIDE SEQUENCE</scope>
    <source>
        <strain evidence="7">AR004</strain>
    </source>
</reference>
<gene>
    <name evidence="7" type="ORF">ABXS69_00315</name>
</gene>
<feature type="transmembrane region" description="Helical" evidence="6">
    <location>
        <begin position="358"/>
        <end position="378"/>
    </location>
</feature>
<evidence type="ECO:0000256" key="3">
    <source>
        <dbReference type="ARBA" id="ARBA00022692"/>
    </source>
</evidence>
<accession>A0AAU8N4Q6</accession>
<keyword evidence="4 6" id="KW-1133">Transmembrane helix</keyword>
<feature type="transmembrane region" description="Helical" evidence="6">
    <location>
        <begin position="75"/>
        <end position="98"/>
    </location>
</feature>
<comment type="subcellular location">
    <subcellularLocation>
        <location evidence="1">Membrane</location>
        <topology evidence="1">Multi-pass membrane protein</topology>
    </subcellularLocation>
</comment>
<feature type="transmembrane region" description="Helical" evidence="6">
    <location>
        <begin position="166"/>
        <end position="184"/>
    </location>
</feature>
<protein>
    <submittedName>
        <fullName evidence="7">NCS1 family nucleobase:cation symporter-1</fullName>
    </submittedName>
</protein>
<name>A0AAU8N4Q6_9ACTO</name>
<keyword evidence="3 6" id="KW-0812">Transmembrane</keyword>
<evidence type="ECO:0000256" key="6">
    <source>
        <dbReference type="SAM" id="Phobius"/>
    </source>
</evidence>
<proteinExistence type="inferred from homology"/>
<feature type="transmembrane region" description="Helical" evidence="6">
    <location>
        <begin position="51"/>
        <end position="68"/>
    </location>
</feature>
<comment type="similarity">
    <text evidence="2">Belongs to the purine-cytosine permease (2.A.39) family.</text>
</comment>
<dbReference type="EMBL" id="CP159989">
    <property type="protein sequence ID" value="XCP82413.1"/>
    <property type="molecule type" value="Genomic_DNA"/>
</dbReference>
<dbReference type="Gene3D" id="1.10.4160.10">
    <property type="entry name" value="Hydantoin permease"/>
    <property type="match status" value="1"/>
</dbReference>
<dbReference type="CDD" id="cd11555">
    <property type="entry name" value="SLC-NCS1sbd_u1"/>
    <property type="match status" value="1"/>
</dbReference>
<evidence type="ECO:0000256" key="1">
    <source>
        <dbReference type="ARBA" id="ARBA00004141"/>
    </source>
</evidence>
<feature type="transmembrane region" description="Helical" evidence="6">
    <location>
        <begin position="110"/>
        <end position="132"/>
    </location>
</feature>
<feature type="transmembrane region" description="Helical" evidence="6">
    <location>
        <begin position="463"/>
        <end position="482"/>
    </location>
</feature>
<dbReference type="PANTHER" id="PTHR30618:SF6">
    <property type="entry name" value="NCS1 FAMILY NUCLEOBASE:CATION SYMPORTER-1"/>
    <property type="match status" value="1"/>
</dbReference>
<feature type="transmembrane region" description="Helical" evidence="6">
    <location>
        <begin position="384"/>
        <end position="408"/>
    </location>
</feature>
<organism evidence="7">
    <name type="scientific">Actinomyces timonensis</name>
    <dbReference type="NCBI Taxonomy" id="1288391"/>
    <lineage>
        <taxon>Bacteria</taxon>
        <taxon>Bacillati</taxon>
        <taxon>Actinomycetota</taxon>
        <taxon>Actinomycetes</taxon>
        <taxon>Actinomycetales</taxon>
        <taxon>Actinomycetaceae</taxon>
        <taxon>Actinomyces</taxon>
    </lineage>
</organism>
<evidence type="ECO:0000256" key="2">
    <source>
        <dbReference type="ARBA" id="ARBA00008974"/>
    </source>
</evidence>
<evidence type="ECO:0000256" key="4">
    <source>
        <dbReference type="ARBA" id="ARBA00022989"/>
    </source>
</evidence>
<keyword evidence="5 6" id="KW-0472">Membrane</keyword>
<feature type="transmembrane region" description="Helical" evidence="6">
    <location>
        <begin position="271"/>
        <end position="299"/>
    </location>
</feature>
<dbReference type="RefSeq" id="WP_366180655.1">
    <property type="nucleotide sequence ID" value="NZ_CP159989.1"/>
</dbReference>